<dbReference type="InterPro" id="IPR026961">
    <property type="entry name" value="PGG_dom"/>
</dbReference>
<dbReference type="GO" id="GO:0016020">
    <property type="term" value="C:membrane"/>
    <property type="evidence" value="ECO:0007669"/>
    <property type="project" value="TreeGrafter"/>
</dbReference>
<dbReference type="Pfam" id="PF13962">
    <property type="entry name" value="PGG"/>
    <property type="match status" value="1"/>
</dbReference>
<feature type="compositionally biased region" description="Polar residues" evidence="1">
    <location>
        <begin position="96"/>
        <end position="105"/>
    </location>
</feature>
<dbReference type="AlphaFoldDB" id="A0AAE0AMK8"/>
<protein>
    <recommendedName>
        <fullName evidence="3">PGG domain-containing protein</fullName>
    </recommendedName>
</protein>
<feature type="transmembrane region" description="Helical" evidence="2">
    <location>
        <begin position="564"/>
        <end position="583"/>
    </location>
</feature>
<keyword evidence="2" id="KW-0472">Membrane</keyword>
<sequence>MPNSISEEPINRLPSNLGGSAHQSQLFMPNSSSEEPIHPLPSNLGGSAHQPDQLSKPKSEPEIPDVVVMLPEEEEEEESEGAQPNVSPSSQSNSNLGGSAHQSQLFMPKSSSEEPIHQLPTNLGGSSHQTAQFSDSEIELDEFWTAEHLNYYRPLFNAAQRGDWETAKRFIDNDPDALTVQISVQLGTVLHIAAHCCQWKFVLRLLELGALTPQSFAEPNSSGNTVLHHVAVGGSLKTAKALVEKNSDLLQMVNNRGELPLFYAIDTKSKELVWYLSLKTRVESPSSPFFIPELPKILRKLIHSGYHDIALFFVQRFPSLALATDEYGNSLLVWLADNPSYFFSGKCTFTVLVWFKRLLWKAITQLAPSIKIVRDAKMTHECAIQLVNHVVNQIELSPRSFSEICHFLQNPISILRLAIHGGIEEIVRILLRHFPDLIFMGVGSQRNILKAAIEYRQEKIVNIIKEISPSNTTTLCAYTGEDNNTTLNLAGKLAPAFKLFSVSGAALQMQRELQWFKEVEKITLPYYRKRLNMNSETPIDVFRIAHRELAKEGEKWMKDTANSCMLVSTLIATVLFAAAFTVPGGNDNDKGIPIFIRTNAFTIFAISDALGLFSSLTSLLMFLAILTARYAIEDFLESLPKKLIIGLGSLFVAIAAMIISFGATLTIVLRERWPWVFVPITLLASFPVALFVMLQLPLFIQMVQSTYGASIFRPWPSRV</sequence>
<evidence type="ECO:0000256" key="1">
    <source>
        <dbReference type="SAM" id="MobiDB-lite"/>
    </source>
</evidence>
<comment type="caution">
    <text evidence="4">The sequence shown here is derived from an EMBL/GenBank/DDBJ whole genome shotgun (WGS) entry which is preliminary data.</text>
</comment>
<dbReference type="PANTHER" id="PTHR24177">
    <property type="entry name" value="CASKIN"/>
    <property type="match status" value="1"/>
</dbReference>
<dbReference type="EMBL" id="JANJYJ010000004">
    <property type="protein sequence ID" value="KAK3220219.1"/>
    <property type="molecule type" value="Genomic_DNA"/>
</dbReference>
<dbReference type="SUPFAM" id="SSF48403">
    <property type="entry name" value="Ankyrin repeat"/>
    <property type="match status" value="1"/>
</dbReference>
<feature type="region of interest" description="Disordered" evidence="1">
    <location>
        <begin position="1"/>
        <end position="132"/>
    </location>
</feature>
<dbReference type="Pfam" id="PF12796">
    <property type="entry name" value="Ank_2"/>
    <property type="match status" value="1"/>
</dbReference>
<evidence type="ECO:0000259" key="3">
    <source>
        <dbReference type="Pfam" id="PF13962"/>
    </source>
</evidence>
<organism evidence="4 5">
    <name type="scientific">Dipteronia sinensis</name>
    <dbReference type="NCBI Taxonomy" id="43782"/>
    <lineage>
        <taxon>Eukaryota</taxon>
        <taxon>Viridiplantae</taxon>
        <taxon>Streptophyta</taxon>
        <taxon>Embryophyta</taxon>
        <taxon>Tracheophyta</taxon>
        <taxon>Spermatophyta</taxon>
        <taxon>Magnoliopsida</taxon>
        <taxon>eudicotyledons</taxon>
        <taxon>Gunneridae</taxon>
        <taxon>Pentapetalae</taxon>
        <taxon>rosids</taxon>
        <taxon>malvids</taxon>
        <taxon>Sapindales</taxon>
        <taxon>Sapindaceae</taxon>
        <taxon>Hippocastanoideae</taxon>
        <taxon>Acereae</taxon>
        <taxon>Dipteronia</taxon>
    </lineage>
</organism>
<feature type="compositionally biased region" description="Polar residues" evidence="1">
    <location>
        <begin position="119"/>
        <end position="132"/>
    </location>
</feature>
<keyword evidence="2" id="KW-0812">Transmembrane</keyword>
<feature type="domain" description="PGG" evidence="3">
    <location>
        <begin position="554"/>
        <end position="667"/>
    </location>
</feature>
<dbReference type="SMART" id="SM00248">
    <property type="entry name" value="ANK"/>
    <property type="match status" value="5"/>
</dbReference>
<dbReference type="Gene3D" id="1.25.40.20">
    <property type="entry name" value="Ankyrin repeat-containing domain"/>
    <property type="match status" value="1"/>
</dbReference>
<evidence type="ECO:0000313" key="5">
    <source>
        <dbReference type="Proteomes" id="UP001281410"/>
    </source>
</evidence>
<feature type="compositionally biased region" description="Polar residues" evidence="1">
    <location>
        <begin position="13"/>
        <end position="34"/>
    </location>
</feature>
<proteinExistence type="predicted"/>
<feature type="transmembrane region" description="Helical" evidence="2">
    <location>
        <begin position="644"/>
        <end position="669"/>
    </location>
</feature>
<dbReference type="InterPro" id="IPR036770">
    <property type="entry name" value="Ankyrin_rpt-contain_sf"/>
</dbReference>
<keyword evidence="2" id="KW-1133">Transmembrane helix</keyword>
<keyword evidence="5" id="KW-1185">Reference proteome</keyword>
<feature type="compositionally biased region" description="Acidic residues" evidence="1">
    <location>
        <begin position="71"/>
        <end position="80"/>
    </location>
</feature>
<gene>
    <name evidence="4" type="ORF">Dsin_014189</name>
</gene>
<dbReference type="InterPro" id="IPR002110">
    <property type="entry name" value="Ankyrin_rpt"/>
</dbReference>
<name>A0AAE0AMK8_9ROSI</name>
<evidence type="ECO:0000256" key="2">
    <source>
        <dbReference type="SAM" id="Phobius"/>
    </source>
</evidence>
<feature type="transmembrane region" description="Helical" evidence="2">
    <location>
        <begin position="603"/>
        <end position="632"/>
    </location>
</feature>
<evidence type="ECO:0000313" key="4">
    <source>
        <dbReference type="EMBL" id="KAK3220219.1"/>
    </source>
</evidence>
<accession>A0AAE0AMK8</accession>
<feature type="transmembrane region" description="Helical" evidence="2">
    <location>
        <begin position="675"/>
        <end position="694"/>
    </location>
</feature>
<dbReference type="PANTHER" id="PTHR24177:SF365">
    <property type="entry name" value="ANKYRIN REPEAT-CONTAINING PROTEIN NPR4-LIKE ISOFORM X1"/>
    <property type="match status" value="1"/>
</dbReference>
<reference evidence="4" key="1">
    <citation type="journal article" date="2023" name="Plant J.">
        <title>Genome sequences and population genomics provide insights into the demographic history, inbreeding, and mutation load of two 'living fossil' tree species of Dipteronia.</title>
        <authorList>
            <person name="Feng Y."/>
            <person name="Comes H.P."/>
            <person name="Chen J."/>
            <person name="Zhu S."/>
            <person name="Lu R."/>
            <person name="Zhang X."/>
            <person name="Li P."/>
            <person name="Qiu J."/>
            <person name="Olsen K.M."/>
            <person name="Qiu Y."/>
        </authorList>
    </citation>
    <scope>NUCLEOTIDE SEQUENCE</scope>
    <source>
        <strain evidence="4">NBL</strain>
    </source>
</reference>
<feature type="compositionally biased region" description="Low complexity" evidence="1">
    <location>
        <begin position="83"/>
        <end position="95"/>
    </location>
</feature>
<dbReference type="Proteomes" id="UP001281410">
    <property type="component" value="Unassembled WGS sequence"/>
</dbReference>